<dbReference type="KEGG" id="rher:EHE19_004490"/>
<proteinExistence type="predicted"/>
<dbReference type="OrthoDB" id="9780343at2"/>
<dbReference type="InterPro" id="IPR018708">
    <property type="entry name" value="DUF2225"/>
</dbReference>
<keyword evidence="2" id="KW-1185">Reference proteome</keyword>
<protein>
    <submittedName>
        <fullName evidence="1">DUF2225 domain-containing protein</fullName>
    </submittedName>
</protein>
<dbReference type="InterPro" id="IPR014710">
    <property type="entry name" value="RmlC-like_jellyroll"/>
</dbReference>
<dbReference type="CDD" id="cd00038">
    <property type="entry name" value="CAP_ED"/>
    <property type="match status" value="1"/>
</dbReference>
<dbReference type="PROSITE" id="PS50042">
    <property type="entry name" value="CNMP_BINDING_3"/>
    <property type="match status" value="1"/>
</dbReference>
<dbReference type="PANTHER" id="PTHR23011:SF28">
    <property type="entry name" value="CYCLIC NUCLEOTIDE-BINDING DOMAIN CONTAINING PROTEIN"/>
    <property type="match status" value="1"/>
</dbReference>
<dbReference type="PANTHER" id="PTHR23011">
    <property type="entry name" value="CYCLIC NUCLEOTIDE-BINDING DOMAIN CONTAINING PROTEIN"/>
    <property type="match status" value="1"/>
</dbReference>
<dbReference type="SUPFAM" id="SSF51206">
    <property type="entry name" value="cAMP-binding domain-like"/>
    <property type="match status" value="1"/>
</dbReference>
<gene>
    <name evidence="1" type="ORF">EHE19_004490</name>
</gene>
<accession>A0A4U7JCQ0</accession>
<dbReference type="SMART" id="SM00100">
    <property type="entry name" value="cNMP"/>
    <property type="match status" value="1"/>
</dbReference>
<name>A0A4U7JCQ0_9FIRM</name>
<dbReference type="InterPro" id="IPR018490">
    <property type="entry name" value="cNMP-bd_dom_sf"/>
</dbReference>
<dbReference type="Proteomes" id="UP000306409">
    <property type="component" value="Chromosome"/>
</dbReference>
<evidence type="ECO:0000313" key="2">
    <source>
        <dbReference type="Proteomes" id="UP000306409"/>
    </source>
</evidence>
<dbReference type="AlphaFoldDB" id="A0A4U7JCQ0"/>
<evidence type="ECO:0000313" key="1">
    <source>
        <dbReference type="EMBL" id="QNU67730.1"/>
    </source>
</evidence>
<dbReference type="Pfam" id="PF00027">
    <property type="entry name" value="cNMP_binding"/>
    <property type="match status" value="1"/>
</dbReference>
<organism evidence="1 2">
    <name type="scientific">Ruminiclostridium herbifermentans</name>
    <dbReference type="NCBI Taxonomy" id="2488810"/>
    <lineage>
        <taxon>Bacteria</taxon>
        <taxon>Bacillati</taxon>
        <taxon>Bacillota</taxon>
        <taxon>Clostridia</taxon>
        <taxon>Eubacteriales</taxon>
        <taxon>Oscillospiraceae</taxon>
        <taxon>Ruminiclostridium</taxon>
    </lineage>
</organism>
<dbReference type="EMBL" id="CP061336">
    <property type="protein sequence ID" value="QNU67730.1"/>
    <property type="molecule type" value="Genomic_DNA"/>
</dbReference>
<dbReference type="Pfam" id="PF09986">
    <property type="entry name" value="DUF2225"/>
    <property type="match status" value="1"/>
</dbReference>
<dbReference type="PROSITE" id="PS00889">
    <property type="entry name" value="CNMP_BINDING_2"/>
    <property type="match status" value="1"/>
</dbReference>
<reference evidence="1 2" key="1">
    <citation type="submission" date="2020-09" db="EMBL/GenBank/DDBJ databases">
        <title>Characterization and genome sequencing of Ruminiclostridium sp. nov. MA18.</title>
        <authorList>
            <person name="Rettenmaier R."/>
            <person name="Kowollik M.-L."/>
            <person name="Liebl W."/>
            <person name="Zverlov V."/>
        </authorList>
    </citation>
    <scope>NUCLEOTIDE SEQUENCE [LARGE SCALE GENOMIC DNA]</scope>
    <source>
        <strain evidence="1 2">MA18</strain>
    </source>
</reference>
<dbReference type="InterPro" id="IPR018488">
    <property type="entry name" value="cNMP-bd_CS"/>
</dbReference>
<dbReference type="RefSeq" id="WP_137698196.1">
    <property type="nucleotide sequence ID" value="NZ_CP061336.1"/>
</dbReference>
<sequence length="396" mass="45044">MDLELLRSCGTIKKYNTDAVVTLEGENTHEMYFILSGRVGVYLNTFTDDAVKLTELGVGEVFGEMSLLDELPRSATVIALEPLSVLEIDRNHFEIFISRQPEMAFKMMKALASRLRIVNNALSKMALNSDSSSLKGVDSSSPQAQSAGQSAKPVVVKAFFPEGHKTYSLVPAFDSTDYIFEKTVPCPICGNKFLTYGQKVSKLRSTGIDNDLRRRYENFDPLWFNIWTCTKCYYSNFYNEFPSLSPSKFKLVTAKLTSILNGQTLTLTKDIDINQLFTKYYLALYCAEVDKSPNIKLGKIWMNIMWLYRDCGDTEMEKVASESALNYYQEAYLKCDTELKPETEQQLCIILAELCLLNNKSEDAFKYLMSARKQRGGNRTYAQMAEFRIDELKEKA</sequence>
<dbReference type="PRINTS" id="PR00103">
    <property type="entry name" value="CAMPKINASE"/>
</dbReference>
<dbReference type="InterPro" id="IPR000595">
    <property type="entry name" value="cNMP-bd_dom"/>
</dbReference>
<dbReference type="Gene3D" id="2.60.120.10">
    <property type="entry name" value="Jelly Rolls"/>
    <property type="match status" value="1"/>
</dbReference>